<dbReference type="Proteomes" id="UP000003586">
    <property type="component" value="Chromosome"/>
</dbReference>
<organism evidence="4 5">
    <name type="scientific">Niabella soli DSM 19437</name>
    <dbReference type="NCBI Taxonomy" id="929713"/>
    <lineage>
        <taxon>Bacteria</taxon>
        <taxon>Pseudomonadati</taxon>
        <taxon>Bacteroidota</taxon>
        <taxon>Chitinophagia</taxon>
        <taxon>Chitinophagales</taxon>
        <taxon>Chitinophagaceae</taxon>
        <taxon>Niabella</taxon>
    </lineage>
</organism>
<dbReference type="eggNOG" id="COG3794">
    <property type="taxonomic scope" value="Bacteria"/>
</dbReference>
<dbReference type="GO" id="GO:0009055">
    <property type="term" value="F:electron transfer activity"/>
    <property type="evidence" value="ECO:0007669"/>
    <property type="project" value="InterPro"/>
</dbReference>
<dbReference type="InterPro" id="IPR052721">
    <property type="entry name" value="ET_Amicyanin"/>
</dbReference>
<name>W0EU89_9BACT</name>
<gene>
    <name evidence="4" type="ORF">NIASO_02380</name>
</gene>
<dbReference type="InterPro" id="IPR008972">
    <property type="entry name" value="Cupredoxin"/>
</dbReference>
<dbReference type="EMBL" id="CP007035">
    <property type="protein sequence ID" value="AHF14342.1"/>
    <property type="molecule type" value="Genomic_DNA"/>
</dbReference>
<dbReference type="SUPFAM" id="SSF49503">
    <property type="entry name" value="Cupredoxins"/>
    <property type="match status" value="1"/>
</dbReference>
<keyword evidence="5" id="KW-1185">Reference proteome</keyword>
<keyword evidence="1" id="KW-0479">Metal-binding</keyword>
<dbReference type="Gene3D" id="2.60.40.420">
    <property type="entry name" value="Cupredoxins - blue copper proteins"/>
    <property type="match status" value="1"/>
</dbReference>
<evidence type="ECO:0000313" key="5">
    <source>
        <dbReference type="Proteomes" id="UP000003586"/>
    </source>
</evidence>
<dbReference type="KEGG" id="nso:NIASO_02380"/>
<evidence type="ECO:0000313" key="4">
    <source>
        <dbReference type="EMBL" id="AHF14342.1"/>
    </source>
</evidence>
<proteinExistence type="predicted"/>
<dbReference type="HOGENOM" id="CLU_084115_4_2_10"/>
<protein>
    <submittedName>
        <fullName evidence="4">Amicyanin</fullName>
    </submittedName>
</protein>
<accession>W0EU89</accession>
<keyword evidence="2" id="KW-0186">Copper</keyword>
<dbReference type="STRING" id="929713.NIASO_02380"/>
<dbReference type="PANTHER" id="PTHR36507">
    <property type="entry name" value="BLL1555 PROTEIN"/>
    <property type="match status" value="1"/>
</dbReference>
<dbReference type="InterPro" id="IPR000923">
    <property type="entry name" value="BlueCu_1"/>
</dbReference>
<dbReference type="GO" id="GO:0005507">
    <property type="term" value="F:copper ion binding"/>
    <property type="evidence" value="ECO:0007669"/>
    <property type="project" value="InterPro"/>
</dbReference>
<evidence type="ECO:0000256" key="1">
    <source>
        <dbReference type="ARBA" id="ARBA00022723"/>
    </source>
</evidence>
<feature type="domain" description="Blue (type 1) copper" evidence="3">
    <location>
        <begin position="4"/>
        <end position="76"/>
    </location>
</feature>
<dbReference type="AlphaFoldDB" id="W0EU89"/>
<dbReference type="Pfam" id="PF00127">
    <property type="entry name" value="Copper-bind"/>
    <property type="match status" value="1"/>
</dbReference>
<reference evidence="4 5" key="1">
    <citation type="submission" date="2013-12" db="EMBL/GenBank/DDBJ databases">
        <authorList>
            <consortium name="DOE Joint Genome Institute"/>
            <person name="Eisen J."/>
            <person name="Huntemann M."/>
            <person name="Han J."/>
            <person name="Chen A."/>
            <person name="Kyrpides N."/>
            <person name="Mavromatis K."/>
            <person name="Markowitz V."/>
            <person name="Palaniappan K."/>
            <person name="Ivanova N."/>
            <person name="Schaumberg A."/>
            <person name="Pati A."/>
            <person name="Liolios K."/>
            <person name="Nordberg H.P."/>
            <person name="Cantor M.N."/>
            <person name="Hua S.X."/>
            <person name="Woyke T."/>
        </authorList>
    </citation>
    <scope>NUCLEOTIDE SEQUENCE [LARGE SCALE GENOMIC DNA]</scope>
    <source>
        <strain evidence="5">DSM 19437</strain>
    </source>
</reference>
<sequence>MVIEQMKFVPDNITVKKGDTITFINKDIVPHDITEATEGWKSGKLDPGSSWRFAPQKDENYFCSIHVVMKGRIKVQ</sequence>
<evidence type="ECO:0000256" key="2">
    <source>
        <dbReference type="ARBA" id="ARBA00023008"/>
    </source>
</evidence>
<dbReference type="PANTHER" id="PTHR36507:SF1">
    <property type="entry name" value="BLL1555 PROTEIN"/>
    <property type="match status" value="1"/>
</dbReference>
<evidence type="ECO:0000259" key="3">
    <source>
        <dbReference type="Pfam" id="PF00127"/>
    </source>
</evidence>